<dbReference type="AlphaFoldDB" id="A0A937K227"/>
<proteinExistence type="predicted"/>
<comment type="caution">
    <text evidence="1">The sequence shown here is derived from an EMBL/GenBank/DDBJ whole genome shotgun (WGS) entry which is preliminary data.</text>
</comment>
<name>A0A937K227_9BACT</name>
<keyword evidence="2" id="KW-1185">Reference proteome</keyword>
<dbReference type="EMBL" id="JAESIY010000010">
    <property type="protein sequence ID" value="MBL3658121.1"/>
    <property type="molecule type" value="Genomic_DNA"/>
</dbReference>
<protein>
    <submittedName>
        <fullName evidence="1">Uncharacterized protein</fullName>
    </submittedName>
</protein>
<sequence length="191" mass="21630">MAKTLIYILAISSILAASCSKDDESVLRINSFVLTTKYGVDNGEFGFDPSDQWLSTDNENIEGFGILAEQQNETAITNSGISNETNLRIRAYPNPVVDHLNLRLYPKSETYFDMIILDEKRKITHKSSLKVKSDTTLNLDFRDFSSGDKFKVIYSLSNENTLNFVKGYGNIAYCPDLNDSYELEELTRCLH</sequence>
<dbReference type="PROSITE" id="PS51257">
    <property type="entry name" value="PROKAR_LIPOPROTEIN"/>
    <property type="match status" value="1"/>
</dbReference>
<gene>
    <name evidence="1" type="ORF">JL102_18360</name>
</gene>
<accession>A0A937K227</accession>
<evidence type="ECO:0000313" key="2">
    <source>
        <dbReference type="Proteomes" id="UP000659388"/>
    </source>
</evidence>
<organism evidence="1 2">
    <name type="scientific">Fulvivirga sediminis</name>
    <dbReference type="NCBI Taxonomy" id="2803949"/>
    <lineage>
        <taxon>Bacteria</taxon>
        <taxon>Pseudomonadati</taxon>
        <taxon>Bacteroidota</taxon>
        <taxon>Cytophagia</taxon>
        <taxon>Cytophagales</taxon>
        <taxon>Fulvivirgaceae</taxon>
        <taxon>Fulvivirga</taxon>
    </lineage>
</organism>
<dbReference type="RefSeq" id="WP_202245908.1">
    <property type="nucleotide sequence ID" value="NZ_JAESIY010000010.1"/>
</dbReference>
<reference evidence="1" key="1">
    <citation type="submission" date="2021-01" db="EMBL/GenBank/DDBJ databases">
        <title>Fulvivirga kasyanovii gen. nov., sp nov., a novel member of the phylum Bacteroidetes isolated from seawater in a mussel farm.</title>
        <authorList>
            <person name="Zhao L.-H."/>
            <person name="Wang Z.-J."/>
        </authorList>
    </citation>
    <scope>NUCLEOTIDE SEQUENCE</scope>
    <source>
        <strain evidence="1">2943</strain>
    </source>
</reference>
<dbReference type="Proteomes" id="UP000659388">
    <property type="component" value="Unassembled WGS sequence"/>
</dbReference>
<evidence type="ECO:0000313" key="1">
    <source>
        <dbReference type="EMBL" id="MBL3658121.1"/>
    </source>
</evidence>